<evidence type="ECO:0000259" key="2">
    <source>
        <dbReference type="Pfam" id="PF07833"/>
    </source>
</evidence>
<dbReference type="InterPro" id="IPR036582">
    <property type="entry name" value="Mao_N_sf"/>
</dbReference>
<dbReference type="RefSeq" id="WP_068592548.1">
    <property type="nucleotide sequence ID" value="NZ_FTNK01000017.1"/>
</dbReference>
<name>A0ABY1KB08_9BACL</name>
<dbReference type="Pfam" id="PF07833">
    <property type="entry name" value="Cu_amine_oxidN1"/>
    <property type="match status" value="1"/>
</dbReference>
<gene>
    <name evidence="3" type="ORF">SAMN05421578_11763</name>
</gene>
<accession>A0ABY1KB08</accession>
<dbReference type="InterPro" id="IPR012854">
    <property type="entry name" value="Cu_amine_oxidase-like_N"/>
</dbReference>
<feature type="domain" description="Copper amine oxidase-like N-terminal" evidence="2">
    <location>
        <begin position="32"/>
        <end position="137"/>
    </location>
</feature>
<sequence>MKIKVFTLLFMVSVLFTWSLTAMANSTIEIVFNGTDVTSEFSTNLVGNTVFVPIESLNSRLKFGFLVGSTPNLIILESNEYTIYLTIGSTTMKKNDEILKLKSPPFAKDGVTWVPLRAVAEGFDSKVVWDQHTNLVSVITKGKVEK</sequence>
<evidence type="ECO:0000313" key="4">
    <source>
        <dbReference type="Proteomes" id="UP000186666"/>
    </source>
</evidence>
<keyword evidence="4" id="KW-1185">Reference proteome</keyword>
<keyword evidence="1" id="KW-0732">Signal</keyword>
<dbReference type="Gene3D" id="3.30.457.10">
    <property type="entry name" value="Copper amine oxidase-like, N-terminal domain"/>
    <property type="match status" value="1"/>
</dbReference>
<organism evidence="3 4">
    <name type="scientific">Paenibacillus macquariensis</name>
    <dbReference type="NCBI Taxonomy" id="948756"/>
    <lineage>
        <taxon>Bacteria</taxon>
        <taxon>Bacillati</taxon>
        <taxon>Bacillota</taxon>
        <taxon>Bacilli</taxon>
        <taxon>Bacillales</taxon>
        <taxon>Paenibacillaceae</taxon>
        <taxon>Paenibacillus</taxon>
    </lineage>
</organism>
<dbReference type="SUPFAM" id="SSF55383">
    <property type="entry name" value="Copper amine oxidase, domain N"/>
    <property type="match status" value="1"/>
</dbReference>
<protein>
    <submittedName>
        <fullName evidence="3">Copper amine oxidase N-terminal domain-containing protein</fullName>
    </submittedName>
</protein>
<dbReference type="Proteomes" id="UP000186666">
    <property type="component" value="Unassembled WGS sequence"/>
</dbReference>
<evidence type="ECO:0000313" key="3">
    <source>
        <dbReference type="EMBL" id="SIR53040.1"/>
    </source>
</evidence>
<proteinExistence type="predicted"/>
<reference evidence="3 4" key="1">
    <citation type="submission" date="2017-01" db="EMBL/GenBank/DDBJ databases">
        <authorList>
            <person name="Varghese N."/>
            <person name="Submissions S."/>
        </authorList>
    </citation>
    <scope>NUCLEOTIDE SEQUENCE [LARGE SCALE GENOMIC DNA]</scope>
    <source>
        <strain evidence="3 4">ATCC 23464</strain>
    </source>
</reference>
<feature type="chain" id="PRO_5045424451" evidence="1">
    <location>
        <begin position="25"/>
        <end position="146"/>
    </location>
</feature>
<feature type="signal peptide" evidence="1">
    <location>
        <begin position="1"/>
        <end position="24"/>
    </location>
</feature>
<comment type="caution">
    <text evidence="3">The sequence shown here is derived from an EMBL/GenBank/DDBJ whole genome shotgun (WGS) entry which is preliminary data.</text>
</comment>
<dbReference type="EMBL" id="FTNK01000017">
    <property type="protein sequence ID" value="SIR53040.1"/>
    <property type="molecule type" value="Genomic_DNA"/>
</dbReference>
<evidence type="ECO:0000256" key="1">
    <source>
        <dbReference type="SAM" id="SignalP"/>
    </source>
</evidence>